<dbReference type="Gramene" id="AUR62017229-RA">
    <property type="protein sequence ID" value="AUR62017229-RA:cds"/>
    <property type="gene ID" value="AUR62017229"/>
</dbReference>
<feature type="region of interest" description="Disordered" evidence="6">
    <location>
        <begin position="136"/>
        <end position="170"/>
    </location>
</feature>
<dbReference type="OrthoDB" id="1924787at2759"/>
<keyword evidence="7" id="KW-1133">Transmembrane helix</keyword>
<keyword evidence="7" id="KW-0812">Transmembrane</keyword>
<feature type="transmembrane region" description="Helical" evidence="7">
    <location>
        <begin position="26"/>
        <end position="48"/>
    </location>
</feature>
<evidence type="ECO:0000256" key="2">
    <source>
        <dbReference type="ARBA" id="ARBA00010271"/>
    </source>
</evidence>
<evidence type="ECO:0000313" key="10">
    <source>
        <dbReference type="Proteomes" id="UP000596660"/>
    </source>
</evidence>
<evidence type="ECO:0000256" key="4">
    <source>
        <dbReference type="ARBA" id="ARBA00022968"/>
    </source>
</evidence>
<evidence type="ECO:0000256" key="1">
    <source>
        <dbReference type="ARBA" id="ARBA00004323"/>
    </source>
</evidence>
<comment type="similarity">
    <text evidence="2">Belongs to the glycosyltransferase 47 family.</text>
</comment>
<dbReference type="RefSeq" id="XP_021735846.1">
    <property type="nucleotide sequence ID" value="XM_021880154.1"/>
</dbReference>
<dbReference type="InterPro" id="IPR040911">
    <property type="entry name" value="Exostosin_GT47"/>
</dbReference>
<accession>A0A803LQK0</accession>
<dbReference type="PANTHER" id="PTHR11062:SF117">
    <property type="entry name" value="XYLOGLUCAN-SPECIFIC GALACTURONOSYLTRANSFERASE 1"/>
    <property type="match status" value="1"/>
</dbReference>
<evidence type="ECO:0000256" key="6">
    <source>
        <dbReference type="SAM" id="MobiDB-lite"/>
    </source>
</evidence>
<keyword evidence="4" id="KW-0735">Signal-anchor</keyword>
<comment type="subcellular location">
    <subcellularLocation>
        <location evidence="1">Golgi apparatus membrane</location>
        <topology evidence="1">Single-pass type II membrane protein</topology>
    </subcellularLocation>
</comment>
<evidence type="ECO:0000259" key="8">
    <source>
        <dbReference type="Pfam" id="PF03016"/>
    </source>
</evidence>
<dbReference type="KEGG" id="cqi:110702449"/>
<reference evidence="9" key="1">
    <citation type="journal article" date="2017" name="Nature">
        <title>The genome of Chenopodium quinoa.</title>
        <authorList>
            <person name="Jarvis D.E."/>
            <person name="Ho Y.S."/>
            <person name="Lightfoot D.J."/>
            <person name="Schmoeckel S.M."/>
            <person name="Li B."/>
            <person name="Borm T.J.A."/>
            <person name="Ohyanagi H."/>
            <person name="Mineta K."/>
            <person name="Michell C.T."/>
            <person name="Saber N."/>
            <person name="Kharbatia N.M."/>
            <person name="Rupper R.R."/>
            <person name="Sharp A.R."/>
            <person name="Dally N."/>
            <person name="Boughton B.A."/>
            <person name="Woo Y.H."/>
            <person name="Gao G."/>
            <person name="Schijlen E.G.W.M."/>
            <person name="Guo X."/>
            <person name="Momin A.A."/>
            <person name="Negrao S."/>
            <person name="Al-Babili S."/>
            <person name="Gehring C."/>
            <person name="Roessner U."/>
            <person name="Jung C."/>
            <person name="Murphy K."/>
            <person name="Arold S.T."/>
            <person name="Gojobori T."/>
            <person name="van der Linden C.G."/>
            <person name="van Loo E.N."/>
            <person name="Jellen E.N."/>
            <person name="Maughan P.J."/>
            <person name="Tester M."/>
        </authorList>
    </citation>
    <scope>NUCLEOTIDE SEQUENCE [LARGE SCALE GENOMIC DNA]</scope>
    <source>
        <strain evidence="9">cv. PI 614886</strain>
    </source>
</reference>
<protein>
    <recommendedName>
        <fullName evidence="8">Exostosin GT47 domain-containing protein</fullName>
    </recommendedName>
</protein>
<reference evidence="9" key="2">
    <citation type="submission" date="2021-03" db="UniProtKB">
        <authorList>
            <consortium name="EnsemblPlants"/>
        </authorList>
    </citation>
    <scope>IDENTIFICATION</scope>
</reference>
<feature type="domain" description="Exostosin GT47" evidence="8">
    <location>
        <begin position="227"/>
        <end position="550"/>
    </location>
</feature>
<dbReference type="GeneID" id="110702449"/>
<dbReference type="GO" id="GO:0016757">
    <property type="term" value="F:glycosyltransferase activity"/>
    <property type="evidence" value="ECO:0007669"/>
    <property type="project" value="UniProtKB-KW"/>
</dbReference>
<gene>
    <name evidence="9" type="primary">LOC110702449</name>
</gene>
<dbReference type="InterPro" id="IPR004263">
    <property type="entry name" value="Exostosin"/>
</dbReference>
<dbReference type="PANTHER" id="PTHR11062">
    <property type="entry name" value="EXOSTOSIN HEPARAN SULFATE GLYCOSYLTRANSFERASE -RELATED"/>
    <property type="match status" value="1"/>
</dbReference>
<evidence type="ECO:0000313" key="9">
    <source>
        <dbReference type="EnsemblPlants" id="AUR62017229-RA:cds"/>
    </source>
</evidence>
<proteinExistence type="inferred from homology"/>
<sequence length="614" mass="69601">MERKKSEEQCFFDPCLFRNLKRISTVVCLLLILFIWCSSTILISGSIFHVCVRSRKLNDPNCISFGGPGISTNSGFTLSLINESSESPVYQSNTQINPVFSSVSPSTAAENNTSFAAEDEIKEDVNITQNSVVSSSVSPVTTPVSDIGDSPDIRLSVSSKSQTSDESAEDELMIPSPALGDSVFTKPVIRKGIDKAKAEETANSRLAVEGQLAILRSYTAKSKPSSCEGRGIYVYDLPPKFNTDLLAKCNEMMAWIDFCKYFTNEAMGEPIPALGKGWYNSHQFSLEPIFHNRILKHPCRVQEAEKAKVFYVPFYGAIDMIRCHFSKDGSGMNDSDVLSKEIVEWLKQQMMWKRNSGLDHVFVLGKISWDFRRTENVSWGSPLLELEELQNPMKLLIERQPWNINEVGVPYPTYFHPRSDEEIIAWQEKTRKLKRKYLISFAGTPHKRWESIRSILIEQCTAAPKACNFLNCIGESCVESAPVEKLFMATEFCLQPPGDSPTRKSMFDSLIAGCIPVVFDPFTAHYQYPWHFPEDHRKYSVYIDQDEVKLSGVNVIEKLVKIPLKERQQMRKYIIDELMPRLVYAQADAKLEKFEDAFTLAVNNLLERAIIKFP</sequence>
<dbReference type="EnsemblPlants" id="AUR62017229-RA">
    <property type="protein sequence ID" value="AUR62017229-RA:cds"/>
    <property type="gene ID" value="AUR62017229"/>
</dbReference>
<feature type="compositionally biased region" description="Polar residues" evidence="6">
    <location>
        <begin position="156"/>
        <end position="165"/>
    </location>
</feature>
<keyword evidence="3" id="KW-0808">Transferase</keyword>
<keyword evidence="10" id="KW-1185">Reference proteome</keyword>
<keyword evidence="7" id="KW-0472">Membrane</keyword>
<dbReference type="Pfam" id="PF03016">
    <property type="entry name" value="Exostosin_GT47"/>
    <property type="match status" value="1"/>
</dbReference>
<keyword evidence="3" id="KW-0328">Glycosyltransferase</keyword>
<evidence type="ECO:0000256" key="5">
    <source>
        <dbReference type="ARBA" id="ARBA00023034"/>
    </source>
</evidence>
<keyword evidence="5" id="KW-0333">Golgi apparatus</keyword>
<dbReference type="AlphaFoldDB" id="A0A803LQK0"/>
<evidence type="ECO:0000256" key="7">
    <source>
        <dbReference type="SAM" id="Phobius"/>
    </source>
</evidence>
<feature type="compositionally biased region" description="Low complexity" evidence="6">
    <location>
        <begin position="136"/>
        <end position="145"/>
    </location>
</feature>
<dbReference type="Proteomes" id="UP000596660">
    <property type="component" value="Unplaced"/>
</dbReference>
<dbReference type="OMA" id="KTEDPRI"/>
<name>A0A803LQK0_CHEQI</name>
<organism evidence="9 10">
    <name type="scientific">Chenopodium quinoa</name>
    <name type="common">Quinoa</name>
    <dbReference type="NCBI Taxonomy" id="63459"/>
    <lineage>
        <taxon>Eukaryota</taxon>
        <taxon>Viridiplantae</taxon>
        <taxon>Streptophyta</taxon>
        <taxon>Embryophyta</taxon>
        <taxon>Tracheophyta</taxon>
        <taxon>Spermatophyta</taxon>
        <taxon>Magnoliopsida</taxon>
        <taxon>eudicotyledons</taxon>
        <taxon>Gunneridae</taxon>
        <taxon>Pentapetalae</taxon>
        <taxon>Caryophyllales</taxon>
        <taxon>Chenopodiaceae</taxon>
        <taxon>Chenopodioideae</taxon>
        <taxon>Atripliceae</taxon>
        <taxon>Chenopodium</taxon>
    </lineage>
</organism>
<dbReference type="GO" id="GO:0000139">
    <property type="term" value="C:Golgi membrane"/>
    <property type="evidence" value="ECO:0007669"/>
    <property type="project" value="UniProtKB-SubCell"/>
</dbReference>
<evidence type="ECO:0000256" key="3">
    <source>
        <dbReference type="ARBA" id="ARBA00022676"/>
    </source>
</evidence>